<feature type="domain" description="Fimbrial-type adhesion" evidence="6">
    <location>
        <begin position="32"/>
        <end position="187"/>
    </location>
</feature>
<evidence type="ECO:0000313" key="7">
    <source>
        <dbReference type="EMBL" id="MDW3778391.1"/>
    </source>
</evidence>
<keyword evidence="4" id="KW-0281">Fimbrium</keyword>
<evidence type="ECO:0000256" key="3">
    <source>
        <dbReference type="ARBA" id="ARBA00022729"/>
    </source>
</evidence>
<dbReference type="Gene3D" id="2.60.40.1090">
    <property type="entry name" value="Fimbrial-type adhesion domain"/>
    <property type="match status" value="1"/>
</dbReference>
<dbReference type="InterPro" id="IPR050263">
    <property type="entry name" value="Bact_Fimbrial_Adh_Pro"/>
</dbReference>
<evidence type="ECO:0000313" key="8">
    <source>
        <dbReference type="Proteomes" id="UP001276300"/>
    </source>
</evidence>
<feature type="chain" id="PRO_5043734737" evidence="5">
    <location>
        <begin position="23"/>
        <end position="189"/>
    </location>
</feature>
<dbReference type="InterPro" id="IPR036937">
    <property type="entry name" value="Adhesion_dom_fimbrial_sf"/>
</dbReference>
<dbReference type="RefSeq" id="WP_318242817.1">
    <property type="nucleotide sequence ID" value="NZ_JAUEQX010000014.1"/>
</dbReference>
<evidence type="ECO:0000256" key="2">
    <source>
        <dbReference type="ARBA" id="ARBA00006671"/>
    </source>
</evidence>
<dbReference type="InterPro" id="IPR000259">
    <property type="entry name" value="Adhesion_dom_fimbrial"/>
</dbReference>
<name>A0AAW9C886_KLUCR</name>
<dbReference type="EMBL" id="JAUEQX010000014">
    <property type="protein sequence ID" value="MDW3778391.1"/>
    <property type="molecule type" value="Genomic_DNA"/>
</dbReference>
<organism evidence="7 8">
    <name type="scientific">Kluyvera cryocrescens</name>
    <name type="common">Kluyvera citrophila</name>
    <dbReference type="NCBI Taxonomy" id="580"/>
    <lineage>
        <taxon>Bacteria</taxon>
        <taxon>Pseudomonadati</taxon>
        <taxon>Pseudomonadota</taxon>
        <taxon>Gammaproteobacteria</taxon>
        <taxon>Enterobacterales</taxon>
        <taxon>Enterobacteriaceae</taxon>
        <taxon>Kluyvera</taxon>
    </lineage>
</organism>
<dbReference type="GO" id="GO:0009289">
    <property type="term" value="C:pilus"/>
    <property type="evidence" value="ECO:0007669"/>
    <property type="project" value="UniProtKB-SubCell"/>
</dbReference>
<accession>A0AAW9C886</accession>
<gene>
    <name evidence="7" type="ORF">QWU01_16410</name>
</gene>
<sequence>MKKTIVAVIVAASAIVSAQALATNTSEVTILGEVTDSKTSCVITPTGTLNNGIVRLTSVTTAEANGKTPNALFKTAKFGFDVKDCALGGADENNVTGLTVNVTGTTSASSDILDNTADDPANGIGIGIQKATDSTRVVFDGSTPMSESYTPGQVTHLNYIAGYVKVNAATPITEGQVKGVATFTIDYTI</sequence>
<dbReference type="InterPro" id="IPR008966">
    <property type="entry name" value="Adhesion_dom_sf"/>
</dbReference>
<dbReference type="PANTHER" id="PTHR33420">
    <property type="entry name" value="FIMBRIAL SUBUNIT ELFA-RELATED"/>
    <property type="match status" value="1"/>
</dbReference>
<proteinExistence type="inferred from homology"/>
<comment type="subcellular location">
    <subcellularLocation>
        <location evidence="1">Fimbrium</location>
    </subcellularLocation>
</comment>
<dbReference type="GO" id="GO:0043709">
    <property type="term" value="P:cell adhesion involved in single-species biofilm formation"/>
    <property type="evidence" value="ECO:0007669"/>
    <property type="project" value="TreeGrafter"/>
</dbReference>
<dbReference type="Proteomes" id="UP001276300">
    <property type="component" value="Unassembled WGS sequence"/>
</dbReference>
<comment type="caution">
    <text evidence="7">The sequence shown here is derived from an EMBL/GenBank/DDBJ whole genome shotgun (WGS) entry which is preliminary data.</text>
</comment>
<dbReference type="AlphaFoldDB" id="A0AAW9C886"/>
<comment type="similarity">
    <text evidence="2">Belongs to the fimbrial protein family.</text>
</comment>
<dbReference type="Pfam" id="PF00419">
    <property type="entry name" value="Fimbrial"/>
    <property type="match status" value="1"/>
</dbReference>
<feature type="signal peptide" evidence="5">
    <location>
        <begin position="1"/>
        <end position="22"/>
    </location>
</feature>
<evidence type="ECO:0000256" key="5">
    <source>
        <dbReference type="SAM" id="SignalP"/>
    </source>
</evidence>
<evidence type="ECO:0000259" key="6">
    <source>
        <dbReference type="Pfam" id="PF00419"/>
    </source>
</evidence>
<keyword evidence="3 5" id="KW-0732">Signal</keyword>
<evidence type="ECO:0000256" key="1">
    <source>
        <dbReference type="ARBA" id="ARBA00004561"/>
    </source>
</evidence>
<evidence type="ECO:0000256" key="4">
    <source>
        <dbReference type="ARBA" id="ARBA00023263"/>
    </source>
</evidence>
<dbReference type="SUPFAM" id="SSF49401">
    <property type="entry name" value="Bacterial adhesins"/>
    <property type="match status" value="1"/>
</dbReference>
<reference evidence="7" key="1">
    <citation type="journal article" date="2023" name="J Glob Antimicrob Resist">
        <title>Emergence of NDM-1 and KPC-3 carbapenemases in Kluyvera cryocrescens: Investigating genetic heterogeneity and acquisition routes of blaNDM-1 in Enterobacterales species in Portugal.</title>
        <authorList>
            <person name="Loiodice M."/>
            <person name="Ribeiro M."/>
            <person name="Peixe L."/>
            <person name="Novais A."/>
        </authorList>
    </citation>
    <scope>NUCLEOTIDE SEQUENCE</scope>
    <source>
        <strain evidence="7">K629</strain>
    </source>
</reference>
<protein>
    <submittedName>
        <fullName evidence="7">Fimbrial protein</fullName>
    </submittedName>
</protein>
<dbReference type="PANTHER" id="PTHR33420:SF3">
    <property type="entry name" value="FIMBRIAL SUBUNIT ELFA"/>
    <property type="match status" value="1"/>
</dbReference>